<gene>
    <name evidence="3" type="ORF">ACFFH7_41130</name>
</gene>
<proteinExistence type="predicted"/>
<reference evidence="3 4" key="1">
    <citation type="submission" date="2024-09" db="EMBL/GenBank/DDBJ databases">
        <authorList>
            <person name="Sun Q."/>
            <person name="Mori K."/>
        </authorList>
    </citation>
    <scope>NUCLEOTIDE SEQUENCE [LARGE SCALE GENOMIC DNA]</scope>
    <source>
        <strain evidence="3 4">TBRC 1432</strain>
    </source>
</reference>
<dbReference type="Pfam" id="PF11887">
    <property type="entry name" value="Mce4_CUP1"/>
    <property type="match status" value="1"/>
</dbReference>
<evidence type="ECO:0000259" key="1">
    <source>
        <dbReference type="Pfam" id="PF02470"/>
    </source>
</evidence>
<evidence type="ECO:0000313" key="3">
    <source>
        <dbReference type="EMBL" id="MFC0547968.1"/>
    </source>
</evidence>
<dbReference type="PANTHER" id="PTHR33371">
    <property type="entry name" value="INTERMEMBRANE PHOSPHOLIPID TRANSPORT SYSTEM BINDING PROTEIN MLAD-RELATED"/>
    <property type="match status" value="1"/>
</dbReference>
<dbReference type="InterPro" id="IPR052336">
    <property type="entry name" value="MlaD_Phospholipid_Transporter"/>
</dbReference>
<dbReference type="RefSeq" id="WP_273938188.1">
    <property type="nucleotide sequence ID" value="NZ_CP097263.1"/>
</dbReference>
<keyword evidence="4" id="KW-1185">Reference proteome</keyword>
<protein>
    <submittedName>
        <fullName evidence="3">MCE family protein</fullName>
    </submittedName>
</protein>
<name>A0ABV6N5V2_9PSEU</name>
<dbReference type="InterPro" id="IPR024516">
    <property type="entry name" value="Mce_C"/>
</dbReference>
<feature type="domain" description="Mce/MlaD" evidence="1">
    <location>
        <begin position="38"/>
        <end position="112"/>
    </location>
</feature>
<dbReference type="InterPro" id="IPR005693">
    <property type="entry name" value="Mce"/>
</dbReference>
<dbReference type="PANTHER" id="PTHR33371:SF17">
    <property type="entry name" value="MCE-FAMILY PROTEIN MCE1B"/>
    <property type="match status" value="1"/>
</dbReference>
<evidence type="ECO:0000259" key="2">
    <source>
        <dbReference type="Pfam" id="PF11887"/>
    </source>
</evidence>
<dbReference type="Proteomes" id="UP001589810">
    <property type="component" value="Unassembled WGS sequence"/>
</dbReference>
<feature type="domain" description="Mammalian cell entry C-terminal" evidence="2">
    <location>
        <begin position="119"/>
        <end position="301"/>
    </location>
</feature>
<dbReference type="EMBL" id="JBHLUD010000015">
    <property type="protein sequence ID" value="MFC0547968.1"/>
    <property type="molecule type" value="Genomic_DNA"/>
</dbReference>
<sequence>MRSLKVPLLKGSAFVLVTGLATVALGVAIANPGTGTQVNYTAQFTNAIALSVGDDVRIAGVKVGQVERISIAQRRVAEVEFSVQQDHPLPASVTAAIKYRNLVGQRYVSLGQGPGDPNQVLPPGGQIPLARTAPALDLTALLNGFKPLLRALSPGDVNQMAGEIVQVLQGEGGTVDDLLAHTASLTSTLAQRDQVIGDVVTHLNAVLAQVNTHDDQLSSLVTTTQQLVTGLAADRGSLGDAISGLSGLADATTQLLAQGRQPLKDDITQLGGVAANLAANSGLVEQFLTTLPTKLDALGRTASYGSWLNFFLCSATTDAPAPPGGATPGIPVTAGRCR</sequence>
<evidence type="ECO:0000313" key="4">
    <source>
        <dbReference type="Proteomes" id="UP001589810"/>
    </source>
</evidence>
<dbReference type="InterPro" id="IPR003399">
    <property type="entry name" value="Mce/MlaD"/>
</dbReference>
<comment type="caution">
    <text evidence="3">The sequence shown here is derived from an EMBL/GenBank/DDBJ whole genome shotgun (WGS) entry which is preliminary data.</text>
</comment>
<dbReference type="Pfam" id="PF02470">
    <property type="entry name" value="MlaD"/>
    <property type="match status" value="1"/>
</dbReference>
<accession>A0ABV6N5V2</accession>
<organism evidence="3 4">
    <name type="scientific">Kutzneria chonburiensis</name>
    <dbReference type="NCBI Taxonomy" id="1483604"/>
    <lineage>
        <taxon>Bacteria</taxon>
        <taxon>Bacillati</taxon>
        <taxon>Actinomycetota</taxon>
        <taxon>Actinomycetes</taxon>
        <taxon>Pseudonocardiales</taxon>
        <taxon>Pseudonocardiaceae</taxon>
        <taxon>Kutzneria</taxon>
    </lineage>
</organism>
<dbReference type="NCBIfam" id="TIGR00996">
    <property type="entry name" value="Mtu_fam_mce"/>
    <property type="match status" value="1"/>
</dbReference>